<name>A0A914KY97_MELIC</name>
<evidence type="ECO:0000256" key="1">
    <source>
        <dbReference type="SAM" id="MobiDB-lite"/>
    </source>
</evidence>
<sequence>MLLLFLSNFCFVSNIFLTIIFFTFSTISFATLCCRKKRKLNKPPTSKQTRADVKNENTKFFKKWPEEHVNPDKVGYDTLSGINKEEVFPIRTERDYQKLPPTKSLAPSKSSIWIATKSYYGDDNEEKTKNNNHSTYIKKEELPKTRLGKKKKKKKKTKQIKKEEKLAKIKKKRKDKD</sequence>
<protein>
    <submittedName>
        <fullName evidence="4">Candidate secreted effector</fullName>
    </submittedName>
</protein>
<feature type="compositionally biased region" description="Basic residues" evidence="1">
    <location>
        <begin position="168"/>
        <end position="177"/>
    </location>
</feature>
<proteinExistence type="predicted"/>
<organism evidence="3 4">
    <name type="scientific">Meloidogyne incognita</name>
    <name type="common">Southern root-knot nematode worm</name>
    <name type="synonym">Oxyuris incognita</name>
    <dbReference type="NCBI Taxonomy" id="6306"/>
    <lineage>
        <taxon>Eukaryota</taxon>
        <taxon>Metazoa</taxon>
        <taxon>Ecdysozoa</taxon>
        <taxon>Nematoda</taxon>
        <taxon>Chromadorea</taxon>
        <taxon>Rhabditida</taxon>
        <taxon>Tylenchina</taxon>
        <taxon>Tylenchomorpha</taxon>
        <taxon>Tylenchoidea</taxon>
        <taxon>Meloidogynidae</taxon>
        <taxon>Meloidogyninae</taxon>
        <taxon>Meloidogyne</taxon>
        <taxon>Meloidogyne incognita group</taxon>
    </lineage>
</organism>
<keyword evidence="2" id="KW-0812">Transmembrane</keyword>
<evidence type="ECO:0000313" key="4">
    <source>
        <dbReference type="WBParaSite" id="Minc3s00135g05664"/>
    </source>
</evidence>
<keyword evidence="2" id="KW-1133">Transmembrane helix</keyword>
<evidence type="ECO:0000256" key="2">
    <source>
        <dbReference type="SAM" id="Phobius"/>
    </source>
</evidence>
<keyword evidence="3" id="KW-1185">Reference proteome</keyword>
<keyword evidence="2" id="KW-0472">Membrane</keyword>
<dbReference type="WBParaSite" id="Minc3s00135g05664">
    <property type="protein sequence ID" value="Minc3s00135g05664"/>
    <property type="gene ID" value="Minc3s00135g05664"/>
</dbReference>
<dbReference type="AlphaFoldDB" id="A0A914KY97"/>
<reference evidence="4" key="1">
    <citation type="submission" date="2022-11" db="UniProtKB">
        <authorList>
            <consortium name="WormBaseParasite"/>
        </authorList>
    </citation>
    <scope>IDENTIFICATION</scope>
</reference>
<feature type="region of interest" description="Disordered" evidence="1">
    <location>
        <begin position="123"/>
        <end position="177"/>
    </location>
</feature>
<feature type="transmembrane region" description="Helical" evidence="2">
    <location>
        <begin position="6"/>
        <end position="32"/>
    </location>
</feature>
<dbReference type="Proteomes" id="UP000887563">
    <property type="component" value="Unplaced"/>
</dbReference>
<evidence type="ECO:0000313" key="3">
    <source>
        <dbReference type="Proteomes" id="UP000887563"/>
    </source>
</evidence>
<feature type="compositionally biased region" description="Basic residues" evidence="1">
    <location>
        <begin position="146"/>
        <end position="159"/>
    </location>
</feature>
<accession>A0A914KY97</accession>